<dbReference type="EMBL" id="AQQR01000005">
    <property type="protein sequence ID" value="OWU73013.1"/>
    <property type="molecule type" value="Genomic_DNA"/>
</dbReference>
<comment type="caution">
    <text evidence="2">The sequence shown here is derived from an EMBL/GenBank/DDBJ whole genome shotgun (WGS) entry which is preliminary data.</text>
</comment>
<dbReference type="CDD" id="cd04301">
    <property type="entry name" value="NAT_SF"/>
    <property type="match status" value="1"/>
</dbReference>
<sequence length="277" mass="28383">MTIVPFEAGHIEGALRLSREAGWPHRAEDWALTLSVSQGIVALRAGEVLGTALCSTFGAVSTINMIIVDARMRGQGVGRKLMQAVLDLAGAAEMRLTATVDGLPLYEKLGFAVTGQVFQHQGIAQSAAPEVPVQVDDGAADTTDVAVLAAMDTSASGLARAGLIADILREGTLLQAERGFALLRAFGRGSVLGPVVAQDAATARALIAAGASRCAGDFLRIDLSDPALASHAESLGLAHAGGGTAMKKAARPVADPATDPVAETEFKTYALVSQAMG</sequence>
<dbReference type="InterPro" id="IPR016181">
    <property type="entry name" value="Acyl_CoA_acyltransferase"/>
</dbReference>
<dbReference type="Gene3D" id="3.40.630.30">
    <property type="match status" value="1"/>
</dbReference>
<protein>
    <recommendedName>
        <fullName evidence="1">N-acetyltransferase domain-containing protein</fullName>
    </recommendedName>
</protein>
<dbReference type="AlphaFoldDB" id="A0A225NIX2"/>
<name>A0A225NIX2_9RHOB</name>
<evidence type="ECO:0000313" key="2">
    <source>
        <dbReference type="EMBL" id="OWU73013.1"/>
    </source>
</evidence>
<dbReference type="Pfam" id="PF18014">
    <property type="entry name" value="Acetyltransf_18"/>
    <property type="match status" value="1"/>
</dbReference>
<keyword evidence="3" id="KW-1185">Reference proteome</keyword>
<dbReference type="Gene3D" id="3.40.630.90">
    <property type="match status" value="1"/>
</dbReference>
<dbReference type="InterPro" id="IPR052729">
    <property type="entry name" value="Acyl/Acetyltrans_Enzymes"/>
</dbReference>
<gene>
    <name evidence="2" type="ORF">ATO3_13820</name>
</gene>
<dbReference type="GO" id="GO:0016747">
    <property type="term" value="F:acyltransferase activity, transferring groups other than amino-acyl groups"/>
    <property type="evidence" value="ECO:0007669"/>
    <property type="project" value="InterPro"/>
</dbReference>
<dbReference type="Pfam" id="PF13673">
    <property type="entry name" value="Acetyltransf_10"/>
    <property type="match status" value="1"/>
</dbReference>
<accession>A0A225NIX2</accession>
<dbReference type="Proteomes" id="UP000215377">
    <property type="component" value="Unassembled WGS sequence"/>
</dbReference>
<reference evidence="2 3" key="1">
    <citation type="submission" date="2013-04" db="EMBL/GenBank/DDBJ databases">
        <title>Oceanicola sp. 22II1-22F33 Genome Sequencing.</title>
        <authorList>
            <person name="Lai Q."/>
            <person name="Li G."/>
            <person name="Shao Z."/>
        </authorList>
    </citation>
    <scope>NUCLEOTIDE SEQUENCE [LARGE SCALE GENOMIC DNA]</scope>
    <source>
        <strain evidence="2 3">22II1-22F33</strain>
    </source>
</reference>
<dbReference type="InterPro" id="IPR041496">
    <property type="entry name" value="YitH/HolE_GNAT"/>
</dbReference>
<evidence type="ECO:0000313" key="3">
    <source>
        <dbReference type="Proteomes" id="UP000215377"/>
    </source>
</evidence>
<dbReference type="PROSITE" id="PS51186">
    <property type="entry name" value="GNAT"/>
    <property type="match status" value="1"/>
</dbReference>
<organism evidence="2 3">
    <name type="scientific">Marinibacterium profundimaris</name>
    <dbReference type="NCBI Taxonomy" id="1679460"/>
    <lineage>
        <taxon>Bacteria</taxon>
        <taxon>Pseudomonadati</taxon>
        <taxon>Pseudomonadota</taxon>
        <taxon>Alphaproteobacteria</taxon>
        <taxon>Rhodobacterales</taxon>
        <taxon>Paracoccaceae</taxon>
        <taxon>Marinibacterium</taxon>
    </lineage>
</organism>
<proteinExistence type="predicted"/>
<dbReference type="InterPro" id="IPR000182">
    <property type="entry name" value="GNAT_dom"/>
</dbReference>
<evidence type="ECO:0000259" key="1">
    <source>
        <dbReference type="PROSITE" id="PS51186"/>
    </source>
</evidence>
<feature type="domain" description="N-acetyltransferase" evidence="1">
    <location>
        <begin position="1"/>
        <end position="132"/>
    </location>
</feature>
<dbReference type="PANTHER" id="PTHR47237">
    <property type="entry name" value="SLL0310 PROTEIN"/>
    <property type="match status" value="1"/>
</dbReference>
<dbReference type="PANTHER" id="PTHR47237:SF2">
    <property type="entry name" value="BLL4206 PROTEIN"/>
    <property type="match status" value="1"/>
</dbReference>
<dbReference type="SUPFAM" id="SSF55729">
    <property type="entry name" value="Acyl-CoA N-acyltransferases (Nat)"/>
    <property type="match status" value="1"/>
</dbReference>